<feature type="domain" description="Lipocalin-like" evidence="2">
    <location>
        <begin position="67"/>
        <end position="162"/>
    </location>
</feature>
<evidence type="ECO:0000313" key="4">
    <source>
        <dbReference type="Proteomes" id="UP000278351"/>
    </source>
</evidence>
<name>A0A3N4Q0C2_9BACT</name>
<sequence>MFKRSCMKKLNLFAGCWLLLAACQAPVSGEKEKDSVAVTDSTELVDTLPADSVTVIPADTAVIVDSTLVPGRWLQPVQGIDSVMQGFNLRKNGKAESVNMHSRLYDKWKLQQDTLLLWSHAEGDKEPVTEIDTLVIKMLNDTSLVVFPTNAAPGYLEKYTRKKGSRKGK</sequence>
<evidence type="ECO:0000259" key="2">
    <source>
        <dbReference type="Pfam" id="PF12702"/>
    </source>
</evidence>
<organism evidence="3 4">
    <name type="scientific">Chitinophaga lutea</name>
    <dbReference type="NCBI Taxonomy" id="2488634"/>
    <lineage>
        <taxon>Bacteria</taxon>
        <taxon>Pseudomonadati</taxon>
        <taxon>Bacteroidota</taxon>
        <taxon>Chitinophagia</taxon>
        <taxon>Chitinophagales</taxon>
        <taxon>Chitinophagaceae</taxon>
        <taxon>Chitinophaga</taxon>
    </lineage>
</organism>
<gene>
    <name evidence="3" type="ORF">EGT74_08585</name>
</gene>
<dbReference type="Proteomes" id="UP000278351">
    <property type="component" value="Unassembled WGS sequence"/>
</dbReference>
<evidence type="ECO:0000256" key="1">
    <source>
        <dbReference type="SAM" id="SignalP"/>
    </source>
</evidence>
<protein>
    <recommendedName>
        <fullName evidence="2">Lipocalin-like domain-containing protein</fullName>
    </recommendedName>
</protein>
<feature type="chain" id="PRO_5018108900" description="Lipocalin-like domain-containing protein" evidence="1">
    <location>
        <begin position="22"/>
        <end position="169"/>
    </location>
</feature>
<keyword evidence="4" id="KW-1185">Reference proteome</keyword>
<dbReference type="InterPro" id="IPR024311">
    <property type="entry name" value="Lipocalin-like"/>
</dbReference>
<dbReference type="EMBL" id="RPDH01000001">
    <property type="protein sequence ID" value="RPE13556.1"/>
    <property type="molecule type" value="Genomic_DNA"/>
</dbReference>
<evidence type="ECO:0000313" key="3">
    <source>
        <dbReference type="EMBL" id="RPE13556.1"/>
    </source>
</evidence>
<keyword evidence="1" id="KW-0732">Signal</keyword>
<feature type="signal peptide" evidence="1">
    <location>
        <begin position="1"/>
        <end position="21"/>
    </location>
</feature>
<dbReference type="Pfam" id="PF12702">
    <property type="entry name" value="Lipocalin_3"/>
    <property type="match status" value="1"/>
</dbReference>
<proteinExistence type="predicted"/>
<dbReference type="Gene3D" id="2.40.128.280">
    <property type="match status" value="1"/>
</dbReference>
<dbReference type="AlphaFoldDB" id="A0A3N4Q0C2"/>
<reference evidence="3 4" key="1">
    <citation type="submission" date="2018-11" db="EMBL/GenBank/DDBJ databases">
        <title>Chitinophaga lutea sp.nov., isolate from arsenic contaminated soil.</title>
        <authorList>
            <person name="Zong Y."/>
        </authorList>
    </citation>
    <scope>NUCLEOTIDE SEQUENCE [LARGE SCALE GENOMIC DNA]</scope>
    <source>
        <strain evidence="3 4">ZY74</strain>
    </source>
</reference>
<accession>A0A3N4Q0C2</accession>
<dbReference type="PROSITE" id="PS51257">
    <property type="entry name" value="PROKAR_LIPOPROTEIN"/>
    <property type="match status" value="1"/>
</dbReference>
<comment type="caution">
    <text evidence="3">The sequence shown here is derived from an EMBL/GenBank/DDBJ whole genome shotgun (WGS) entry which is preliminary data.</text>
</comment>